<dbReference type="InterPro" id="IPR050679">
    <property type="entry name" value="Bact_HTH_transcr_reg"/>
</dbReference>
<evidence type="ECO:0000256" key="3">
    <source>
        <dbReference type="ARBA" id="ARBA00023163"/>
    </source>
</evidence>
<gene>
    <name evidence="5" type="ORF">GCM10011494_12720</name>
</gene>
<dbReference type="SMART" id="SM00345">
    <property type="entry name" value="HTH_GNTR"/>
    <property type="match status" value="1"/>
</dbReference>
<dbReference type="GO" id="GO:0003700">
    <property type="term" value="F:DNA-binding transcription factor activity"/>
    <property type="evidence" value="ECO:0007669"/>
    <property type="project" value="InterPro"/>
</dbReference>
<dbReference type="SUPFAM" id="SSF46785">
    <property type="entry name" value="Winged helix' DNA-binding domain"/>
    <property type="match status" value="1"/>
</dbReference>
<protein>
    <submittedName>
        <fullName evidence="5">Histidine utilization repressor</fullName>
    </submittedName>
</protein>
<reference evidence="5" key="2">
    <citation type="submission" date="2020-09" db="EMBL/GenBank/DDBJ databases">
        <authorList>
            <person name="Sun Q."/>
            <person name="Zhou Y."/>
        </authorList>
    </citation>
    <scope>NUCLEOTIDE SEQUENCE</scope>
    <source>
        <strain evidence="5">CGMCC 1.15095</strain>
    </source>
</reference>
<keyword evidence="3" id="KW-0804">Transcription</keyword>
<dbReference type="CDD" id="cd07377">
    <property type="entry name" value="WHTH_GntR"/>
    <property type="match status" value="1"/>
</dbReference>
<evidence type="ECO:0000313" key="5">
    <source>
        <dbReference type="EMBL" id="GGB95695.1"/>
    </source>
</evidence>
<dbReference type="Proteomes" id="UP000608154">
    <property type="component" value="Unassembled WGS sequence"/>
</dbReference>
<dbReference type="Pfam" id="PF07702">
    <property type="entry name" value="UTRA"/>
    <property type="match status" value="1"/>
</dbReference>
<dbReference type="SMART" id="SM00866">
    <property type="entry name" value="UTRA"/>
    <property type="match status" value="1"/>
</dbReference>
<accession>A0A916X3U2</accession>
<dbReference type="InterPro" id="IPR036388">
    <property type="entry name" value="WH-like_DNA-bd_sf"/>
</dbReference>
<feature type="domain" description="HTH gntR-type" evidence="4">
    <location>
        <begin position="3"/>
        <end position="71"/>
    </location>
</feature>
<dbReference type="EMBL" id="BMHK01000006">
    <property type="protein sequence ID" value="GGB95695.1"/>
    <property type="molecule type" value="Genomic_DNA"/>
</dbReference>
<dbReference type="PROSITE" id="PS50949">
    <property type="entry name" value="HTH_GNTR"/>
    <property type="match status" value="1"/>
</dbReference>
<dbReference type="PANTHER" id="PTHR44846">
    <property type="entry name" value="MANNOSYL-D-GLYCERATE TRANSPORT/METABOLISM SYSTEM REPRESSOR MNGR-RELATED"/>
    <property type="match status" value="1"/>
</dbReference>
<evidence type="ECO:0000256" key="1">
    <source>
        <dbReference type="ARBA" id="ARBA00023015"/>
    </source>
</evidence>
<evidence type="ECO:0000256" key="2">
    <source>
        <dbReference type="ARBA" id="ARBA00023125"/>
    </source>
</evidence>
<dbReference type="InterPro" id="IPR011663">
    <property type="entry name" value="UTRA"/>
</dbReference>
<keyword evidence="1" id="KW-0805">Transcription regulation</keyword>
<dbReference type="GO" id="GO:0003677">
    <property type="term" value="F:DNA binding"/>
    <property type="evidence" value="ECO:0007669"/>
    <property type="project" value="UniProtKB-KW"/>
</dbReference>
<dbReference type="RefSeq" id="WP_188769626.1">
    <property type="nucleotide sequence ID" value="NZ_BMHK01000006.1"/>
</dbReference>
<reference evidence="5" key="1">
    <citation type="journal article" date="2014" name="Int. J. Syst. Evol. Microbiol.">
        <title>Complete genome sequence of Corynebacterium casei LMG S-19264T (=DSM 44701T), isolated from a smear-ripened cheese.</title>
        <authorList>
            <consortium name="US DOE Joint Genome Institute (JGI-PGF)"/>
            <person name="Walter F."/>
            <person name="Albersmeier A."/>
            <person name="Kalinowski J."/>
            <person name="Ruckert C."/>
        </authorList>
    </citation>
    <scope>NUCLEOTIDE SEQUENCE</scope>
    <source>
        <strain evidence="5">CGMCC 1.15095</strain>
    </source>
</reference>
<comment type="caution">
    <text evidence="5">The sequence shown here is derived from an EMBL/GenBank/DDBJ whole genome shotgun (WGS) entry which is preliminary data.</text>
</comment>
<sequence>MTLTLGQQIRSEIEARILSGDLAPGARLPTELELMERFGCSRMTVSKALSALAAAGLIERRKRAGSFVSRPRVHSMVLDIPDLAEELAARGQVHRYRLVRREVREARAEVFGRTGRRVLALDGVHLADGSPFAVEHRQVDLAAVPAMETVEFDDLAPGSWLLRHVPWDEAETRIAAEGADDEVAGLLDVPAGSATLLVERRTWRGADSITFVRQHFRGDVYDLVARFGRSGAAAGSAPGG</sequence>
<name>A0A916X3U2_9SPHN</name>
<evidence type="ECO:0000313" key="6">
    <source>
        <dbReference type="Proteomes" id="UP000608154"/>
    </source>
</evidence>
<dbReference type="SUPFAM" id="SSF64288">
    <property type="entry name" value="Chorismate lyase-like"/>
    <property type="match status" value="1"/>
</dbReference>
<dbReference type="AlphaFoldDB" id="A0A916X3U2"/>
<dbReference type="InterPro" id="IPR028978">
    <property type="entry name" value="Chorismate_lyase_/UTRA_dom_sf"/>
</dbReference>
<evidence type="ECO:0000259" key="4">
    <source>
        <dbReference type="PROSITE" id="PS50949"/>
    </source>
</evidence>
<dbReference type="PANTHER" id="PTHR44846:SF16">
    <property type="entry name" value="TRANSCRIPTIONAL REGULATOR PHNF-RELATED"/>
    <property type="match status" value="1"/>
</dbReference>
<dbReference type="InterPro" id="IPR000524">
    <property type="entry name" value="Tscrpt_reg_HTH_GntR"/>
</dbReference>
<dbReference type="PRINTS" id="PR00035">
    <property type="entry name" value="HTHGNTR"/>
</dbReference>
<dbReference type="Gene3D" id="3.40.1410.10">
    <property type="entry name" value="Chorismate lyase-like"/>
    <property type="match status" value="1"/>
</dbReference>
<organism evidence="5 6">
    <name type="scientific">Novosphingobium endophyticum</name>
    <dbReference type="NCBI Taxonomy" id="1955250"/>
    <lineage>
        <taxon>Bacteria</taxon>
        <taxon>Pseudomonadati</taxon>
        <taxon>Pseudomonadota</taxon>
        <taxon>Alphaproteobacteria</taxon>
        <taxon>Sphingomonadales</taxon>
        <taxon>Sphingomonadaceae</taxon>
        <taxon>Novosphingobium</taxon>
    </lineage>
</organism>
<keyword evidence="6" id="KW-1185">Reference proteome</keyword>
<keyword evidence="2" id="KW-0238">DNA-binding</keyword>
<proteinExistence type="predicted"/>
<dbReference type="Pfam" id="PF00392">
    <property type="entry name" value="GntR"/>
    <property type="match status" value="1"/>
</dbReference>
<dbReference type="Gene3D" id="1.10.10.10">
    <property type="entry name" value="Winged helix-like DNA-binding domain superfamily/Winged helix DNA-binding domain"/>
    <property type="match status" value="1"/>
</dbReference>
<dbReference type="InterPro" id="IPR036390">
    <property type="entry name" value="WH_DNA-bd_sf"/>
</dbReference>